<dbReference type="Gene3D" id="3.30.710.10">
    <property type="entry name" value="Potassium Channel Kv1.1, Chain A"/>
    <property type="match status" value="1"/>
</dbReference>
<organism evidence="2 3">
    <name type="scientific">Rhodonia placenta</name>
    <dbReference type="NCBI Taxonomy" id="104341"/>
    <lineage>
        <taxon>Eukaryota</taxon>
        <taxon>Fungi</taxon>
        <taxon>Dikarya</taxon>
        <taxon>Basidiomycota</taxon>
        <taxon>Agaricomycotina</taxon>
        <taxon>Agaricomycetes</taxon>
        <taxon>Polyporales</taxon>
        <taxon>Adustoporiaceae</taxon>
        <taxon>Rhodonia</taxon>
    </lineage>
</organism>
<sequence length="359" mass="39599">MADRDCSSLKQSNMSWALESALAESVNHGSFADVELSLFSRRLAPGKVGHPRPVYANSVVLKRTSPYFHGLLEGGFVEGDVNAGLPSFPISTDEYGYESDSDLEDDGIDENDVENEHEMAQRSRDSSPSPQLEDGNRKGKEIARSHSIPAREASRRSLRRIMIKDSAFNTWQWVVVYMYTGQVVFAPLKSQGLDDRASQRAQYRSNFPYHPLPCSPKSMYRLADILGLDALKTRAFADFKAKLSKANIYTELFTKFSSRNDAVLRAGINFFEDYCMNTSALPQLQRQLEIIAVGDSIHGVPVVISLFKACLCRKKRSLPATAVSAWDNGSEENVAPIDGSLDGIFSSARAPKGAGKSGQ</sequence>
<dbReference type="Proteomes" id="UP000639403">
    <property type="component" value="Unassembled WGS sequence"/>
</dbReference>
<proteinExistence type="predicted"/>
<feature type="compositionally biased region" description="Basic and acidic residues" evidence="1">
    <location>
        <begin position="114"/>
        <end position="125"/>
    </location>
</feature>
<reference evidence="2" key="2">
    <citation type="journal article" name="Front. Microbiol.">
        <title>Degradative Capacity of Two Strains of Rhodonia placenta: From Phenotype to Genotype.</title>
        <authorList>
            <person name="Kolle M."/>
            <person name="Horta M.A.C."/>
            <person name="Nowrousian M."/>
            <person name="Ohm R.A."/>
            <person name="Benz J.P."/>
            <person name="Pilgard A."/>
        </authorList>
    </citation>
    <scope>NUCLEOTIDE SEQUENCE</scope>
    <source>
        <strain evidence="2">FPRL280</strain>
    </source>
</reference>
<comment type="caution">
    <text evidence="2">The sequence shown here is derived from an EMBL/GenBank/DDBJ whole genome shotgun (WGS) entry which is preliminary data.</text>
</comment>
<name>A0A8H7P1Z6_9APHY</name>
<dbReference type="AlphaFoldDB" id="A0A8H7P1Z6"/>
<evidence type="ECO:0008006" key="4">
    <source>
        <dbReference type="Google" id="ProtNLM"/>
    </source>
</evidence>
<evidence type="ECO:0000313" key="2">
    <source>
        <dbReference type="EMBL" id="KAF9813543.1"/>
    </source>
</evidence>
<gene>
    <name evidence="2" type="ORF">IEO21_05524</name>
</gene>
<feature type="compositionally biased region" description="Basic and acidic residues" evidence="1">
    <location>
        <begin position="134"/>
        <end position="144"/>
    </location>
</feature>
<dbReference type="InterPro" id="IPR011333">
    <property type="entry name" value="SKP1/BTB/POZ_sf"/>
</dbReference>
<evidence type="ECO:0000256" key="1">
    <source>
        <dbReference type="SAM" id="MobiDB-lite"/>
    </source>
</evidence>
<dbReference type="SUPFAM" id="SSF54695">
    <property type="entry name" value="POZ domain"/>
    <property type="match status" value="1"/>
</dbReference>
<evidence type="ECO:0000313" key="3">
    <source>
        <dbReference type="Proteomes" id="UP000639403"/>
    </source>
</evidence>
<feature type="region of interest" description="Disordered" evidence="1">
    <location>
        <begin position="114"/>
        <end position="151"/>
    </location>
</feature>
<protein>
    <recommendedName>
        <fullName evidence="4">BTB domain-containing protein</fullName>
    </recommendedName>
</protein>
<reference evidence="2" key="1">
    <citation type="submission" date="2020-11" db="EMBL/GenBank/DDBJ databases">
        <authorList>
            <person name="Koelle M."/>
            <person name="Horta M.A.C."/>
            <person name="Nowrousian M."/>
            <person name="Ohm R.A."/>
            <person name="Benz P."/>
            <person name="Pilgard A."/>
        </authorList>
    </citation>
    <scope>NUCLEOTIDE SEQUENCE</scope>
    <source>
        <strain evidence="2">FPRL280</strain>
    </source>
</reference>
<dbReference type="EMBL" id="JADOXO010000102">
    <property type="protein sequence ID" value="KAF9813543.1"/>
    <property type="molecule type" value="Genomic_DNA"/>
</dbReference>
<accession>A0A8H7P1Z6</accession>